<dbReference type="SUPFAM" id="SSF53300">
    <property type="entry name" value="vWA-like"/>
    <property type="match status" value="1"/>
</dbReference>
<evidence type="ECO:0000313" key="2">
    <source>
        <dbReference type="Proteomes" id="UP000004471"/>
    </source>
</evidence>
<reference evidence="1 2" key="1">
    <citation type="journal article" date="2011" name="PLoS Pathog.">
        <title>Dynamic evolution of pathogenicity revealed by sequencing and comparative genomics of 19 Pseudomonas syringae isolates.</title>
        <authorList>
            <person name="Baltrus D.A."/>
            <person name="Nishimura M.T."/>
            <person name="Romanchuk A."/>
            <person name="Chang J.H."/>
            <person name="Mukhtar M.S."/>
            <person name="Cherkis K."/>
            <person name="Roach J."/>
            <person name="Grant S.R."/>
            <person name="Jones C.D."/>
            <person name="Dangl J.L."/>
        </authorList>
    </citation>
    <scope>NUCLEOTIDE SEQUENCE [LARGE SCALE GENOMIC DNA]</scope>
    <source>
        <strain evidence="2">M301072PT</strain>
    </source>
</reference>
<dbReference type="HOGENOM" id="CLU_2873149_0_0_6"/>
<proteinExistence type="predicted"/>
<dbReference type="EMBL" id="AEAH01003100">
    <property type="protein sequence ID" value="EGH34974.1"/>
    <property type="molecule type" value="Genomic_DNA"/>
</dbReference>
<feature type="non-terminal residue" evidence="1">
    <location>
        <position position="1"/>
    </location>
</feature>
<dbReference type="InterPro" id="IPR036465">
    <property type="entry name" value="vWFA_dom_sf"/>
</dbReference>
<dbReference type="AlphaFoldDB" id="F3FXN2"/>
<accession>F3FXN2</accession>
<organism evidence="1 2">
    <name type="scientific">Pseudomonas syringae pv. japonica str. M301072</name>
    <dbReference type="NCBI Taxonomy" id="629262"/>
    <lineage>
        <taxon>Bacteria</taxon>
        <taxon>Pseudomonadati</taxon>
        <taxon>Pseudomonadota</taxon>
        <taxon>Gammaproteobacteria</taxon>
        <taxon>Pseudomonadales</taxon>
        <taxon>Pseudomonadaceae</taxon>
        <taxon>Pseudomonas</taxon>
        <taxon>Pseudomonas syringae</taxon>
    </lineage>
</organism>
<dbReference type="Gene3D" id="3.40.50.410">
    <property type="entry name" value="von Willebrand factor, type A domain"/>
    <property type="match status" value="1"/>
</dbReference>
<sequence>VKIYPIGIGSDPDKDALQSVLGLNPSLDLDEPTLKEIASLSGGQYFRARDGDQLEKIRATLDAL</sequence>
<gene>
    <name evidence="1" type="ORF">PSYJA_40730</name>
</gene>
<evidence type="ECO:0000313" key="1">
    <source>
        <dbReference type="EMBL" id="EGH34974.1"/>
    </source>
</evidence>
<protein>
    <submittedName>
        <fullName evidence="1">von Willebrand factor type A domain-containing protein</fullName>
    </submittedName>
</protein>
<name>F3FXN2_PSESX</name>
<feature type="non-terminal residue" evidence="1">
    <location>
        <position position="64"/>
    </location>
</feature>
<comment type="caution">
    <text evidence="1">The sequence shown here is derived from an EMBL/GenBank/DDBJ whole genome shotgun (WGS) entry which is preliminary data.</text>
</comment>
<dbReference type="Proteomes" id="UP000004471">
    <property type="component" value="Unassembled WGS sequence"/>
</dbReference>